<gene>
    <name evidence="2" type="ORF">M8C21_011770</name>
</gene>
<comment type="caution">
    <text evidence="2">The sequence shown here is derived from an EMBL/GenBank/DDBJ whole genome shotgun (WGS) entry which is preliminary data.</text>
</comment>
<evidence type="ECO:0000313" key="2">
    <source>
        <dbReference type="EMBL" id="KAI7749816.1"/>
    </source>
</evidence>
<dbReference type="AlphaFoldDB" id="A0AAD5GRH2"/>
<evidence type="ECO:0000256" key="1">
    <source>
        <dbReference type="SAM" id="SignalP"/>
    </source>
</evidence>
<proteinExistence type="predicted"/>
<protein>
    <submittedName>
        <fullName evidence="2">Uncharacterized protein</fullName>
    </submittedName>
</protein>
<dbReference type="Gene3D" id="3.40.50.720">
    <property type="entry name" value="NAD(P)-binding Rossmann-like Domain"/>
    <property type="match status" value="1"/>
</dbReference>
<evidence type="ECO:0000313" key="3">
    <source>
        <dbReference type="Proteomes" id="UP001206925"/>
    </source>
</evidence>
<keyword evidence="1" id="KW-0732">Signal</keyword>
<accession>A0AAD5GRH2</accession>
<sequence length="195" mass="21423">VSKGVCLAALIVVVVACLLRSSPEDASRIERDIFFFISLAASADDAASLAVFFHMSSAFCSVVDCGGRRECVTVFGDGAAIKLRGKEAGINFSIQDYEDDLKQIGLVPDIGGRVLSSSDDDQPKNRLYVSGWSRSGQTRIIATNIYAAEETIKRSSEIAMEASKRIEHEIWALERTEGFLFVLCLFLDWLTKEKT</sequence>
<feature type="chain" id="PRO_5042050342" evidence="1">
    <location>
        <begin position="17"/>
        <end position="195"/>
    </location>
</feature>
<dbReference type="Proteomes" id="UP001206925">
    <property type="component" value="Unassembled WGS sequence"/>
</dbReference>
<name>A0AAD5GRH2_AMBAR</name>
<feature type="signal peptide" evidence="1">
    <location>
        <begin position="1"/>
        <end position="16"/>
    </location>
</feature>
<keyword evidence="3" id="KW-1185">Reference proteome</keyword>
<feature type="non-terminal residue" evidence="2">
    <location>
        <position position="195"/>
    </location>
</feature>
<reference evidence="2" key="1">
    <citation type="submission" date="2022-06" db="EMBL/GenBank/DDBJ databases">
        <title>Uncovering the hologenomic basis of an extraordinary plant invasion.</title>
        <authorList>
            <person name="Bieker V.C."/>
            <person name="Martin M.D."/>
            <person name="Gilbert T."/>
            <person name="Hodgins K."/>
            <person name="Battlay P."/>
            <person name="Petersen B."/>
            <person name="Wilson J."/>
        </authorList>
    </citation>
    <scope>NUCLEOTIDE SEQUENCE</scope>
    <source>
        <strain evidence="2">AA19_3_7</strain>
        <tissue evidence="2">Leaf</tissue>
    </source>
</reference>
<dbReference type="EMBL" id="JAMZMK010006272">
    <property type="protein sequence ID" value="KAI7749816.1"/>
    <property type="molecule type" value="Genomic_DNA"/>
</dbReference>
<organism evidence="2 3">
    <name type="scientific">Ambrosia artemisiifolia</name>
    <name type="common">Common ragweed</name>
    <dbReference type="NCBI Taxonomy" id="4212"/>
    <lineage>
        <taxon>Eukaryota</taxon>
        <taxon>Viridiplantae</taxon>
        <taxon>Streptophyta</taxon>
        <taxon>Embryophyta</taxon>
        <taxon>Tracheophyta</taxon>
        <taxon>Spermatophyta</taxon>
        <taxon>Magnoliopsida</taxon>
        <taxon>eudicotyledons</taxon>
        <taxon>Gunneridae</taxon>
        <taxon>Pentapetalae</taxon>
        <taxon>asterids</taxon>
        <taxon>campanulids</taxon>
        <taxon>Asterales</taxon>
        <taxon>Asteraceae</taxon>
        <taxon>Asteroideae</taxon>
        <taxon>Heliantheae alliance</taxon>
        <taxon>Heliantheae</taxon>
        <taxon>Ambrosia</taxon>
    </lineage>
</organism>